<dbReference type="InterPro" id="IPR007110">
    <property type="entry name" value="Ig-like_dom"/>
</dbReference>
<feature type="compositionally biased region" description="Polar residues" evidence="1">
    <location>
        <begin position="387"/>
        <end position="410"/>
    </location>
</feature>
<keyword evidence="5" id="KW-1185">Reference proteome</keyword>
<sequence length="410" mass="44217">MTLAATGVLLCLLITAAVGQENEVECLTQCGDSARILAVVPNIQSCCRGIGGGAFNFPGSGSALTCDSCQSYQNIAGEIGFQFDRETFTFNDDLQADCVVATQAGVGNPRADITWLGPDGSVYNSSQGVPFETVTRQGVVQQEARLPLSFRPFGPGDAAEYSCLATITSDDFPGSETQVFRTVEIPSRVDTSTIPVPVYPSPEDNVPVAGQEYTIGCSVQSPGVPLTNDDISWSGPSGLVQGPPGRVFVGDVFQDSATGRWVRRLTFSPLSTEDSGPYTCISPQGTRVQTLTVNGEHLHSLTHYHYLYTRALSHQSQCQTPPYHLYPQPLWRNNHCKLIAPQLSLQTSREWSLSPSWMMRALFLLIALGSTMQRQCSTSPEHLPRTAATTPVGSQFDLRSSGPTKVSTVL</sequence>
<dbReference type="Proteomes" id="UP001174909">
    <property type="component" value="Unassembled WGS sequence"/>
</dbReference>
<dbReference type="SMART" id="SM00409">
    <property type="entry name" value="IG"/>
    <property type="match status" value="2"/>
</dbReference>
<dbReference type="InterPro" id="IPR036179">
    <property type="entry name" value="Ig-like_dom_sf"/>
</dbReference>
<dbReference type="PROSITE" id="PS50835">
    <property type="entry name" value="IG_LIKE"/>
    <property type="match status" value="1"/>
</dbReference>
<feature type="signal peptide" evidence="2">
    <location>
        <begin position="1"/>
        <end position="19"/>
    </location>
</feature>
<dbReference type="AlphaFoldDB" id="A0AA35RMC8"/>
<evidence type="ECO:0000256" key="1">
    <source>
        <dbReference type="SAM" id="MobiDB-lite"/>
    </source>
</evidence>
<feature type="region of interest" description="Disordered" evidence="1">
    <location>
        <begin position="376"/>
        <end position="410"/>
    </location>
</feature>
<reference evidence="4" key="1">
    <citation type="submission" date="2023-03" db="EMBL/GenBank/DDBJ databases">
        <authorList>
            <person name="Steffen K."/>
            <person name="Cardenas P."/>
        </authorList>
    </citation>
    <scope>NUCLEOTIDE SEQUENCE</scope>
</reference>
<dbReference type="Gene3D" id="2.60.40.10">
    <property type="entry name" value="Immunoglobulins"/>
    <property type="match status" value="1"/>
</dbReference>
<dbReference type="SUPFAM" id="SSF48726">
    <property type="entry name" value="Immunoglobulin"/>
    <property type="match status" value="1"/>
</dbReference>
<dbReference type="InterPro" id="IPR013783">
    <property type="entry name" value="Ig-like_fold"/>
</dbReference>
<organism evidence="4 5">
    <name type="scientific">Geodia barretti</name>
    <name type="common">Barrett's horny sponge</name>
    <dbReference type="NCBI Taxonomy" id="519541"/>
    <lineage>
        <taxon>Eukaryota</taxon>
        <taxon>Metazoa</taxon>
        <taxon>Porifera</taxon>
        <taxon>Demospongiae</taxon>
        <taxon>Heteroscleromorpha</taxon>
        <taxon>Tetractinellida</taxon>
        <taxon>Astrophorina</taxon>
        <taxon>Geodiidae</taxon>
        <taxon>Geodia</taxon>
    </lineage>
</organism>
<feature type="chain" id="PRO_5041426267" description="Ig-like domain-containing protein" evidence="2">
    <location>
        <begin position="20"/>
        <end position="410"/>
    </location>
</feature>
<gene>
    <name evidence="4" type="ORF">GBAR_LOCUS8218</name>
</gene>
<proteinExistence type="predicted"/>
<protein>
    <recommendedName>
        <fullName evidence="3">Ig-like domain-containing protein</fullName>
    </recommendedName>
</protein>
<keyword evidence="2" id="KW-0732">Signal</keyword>
<evidence type="ECO:0000256" key="2">
    <source>
        <dbReference type="SAM" id="SignalP"/>
    </source>
</evidence>
<dbReference type="EMBL" id="CASHTH010001223">
    <property type="protein sequence ID" value="CAI8012876.1"/>
    <property type="molecule type" value="Genomic_DNA"/>
</dbReference>
<evidence type="ECO:0000259" key="3">
    <source>
        <dbReference type="PROSITE" id="PS50835"/>
    </source>
</evidence>
<comment type="caution">
    <text evidence="4">The sequence shown here is derived from an EMBL/GenBank/DDBJ whole genome shotgun (WGS) entry which is preliminary data.</text>
</comment>
<name>A0AA35RMC8_GEOBA</name>
<dbReference type="InterPro" id="IPR003599">
    <property type="entry name" value="Ig_sub"/>
</dbReference>
<evidence type="ECO:0000313" key="5">
    <source>
        <dbReference type="Proteomes" id="UP001174909"/>
    </source>
</evidence>
<accession>A0AA35RMC8</accession>
<evidence type="ECO:0000313" key="4">
    <source>
        <dbReference type="EMBL" id="CAI8012876.1"/>
    </source>
</evidence>
<feature type="domain" description="Ig-like" evidence="3">
    <location>
        <begin position="186"/>
        <end position="292"/>
    </location>
</feature>